<evidence type="ECO:0000313" key="2">
    <source>
        <dbReference type="Proteomes" id="UP001520140"/>
    </source>
</evidence>
<keyword evidence="2" id="KW-1185">Reference proteome</keyword>
<proteinExistence type="predicted"/>
<evidence type="ECO:0000313" key="1">
    <source>
        <dbReference type="EMBL" id="MBY6322675.1"/>
    </source>
</evidence>
<comment type="caution">
    <text evidence="1">The sequence shown here is derived from an EMBL/GenBank/DDBJ whole genome shotgun (WGS) entry which is preliminary data.</text>
</comment>
<dbReference type="EMBL" id="JABUKG010000023">
    <property type="protein sequence ID" value="MBY6322675.1"/>
    <property type="molecule type" value="Genomic_DNA"/>
</dbReference>
<reference evidence="1 2" key="1">
    <citation type="submission" date="2020-06" db="EMBL/GenBank/DDBJ databases">
        <title>Taxonomy, biology and ecology of Rhodococcus bacteria occurring in California pistachio and other woody hosts as revealed by genome sequence analyses.</title>
        <authorList>
            <person name="Gai Y."/>
            <person name="Riely B."/>
        </authorList>
    </citation>
    <scope>NUCLEOTIDE SEQUENCE [LARGE SCALE GENOMIC DNA]</scope>
    <source>
        <strain evidence="1 2">BP-284</strain>
    </source>
</reference>
<protein>
    <submittedName>
        <fullName evidence="1">Uncharacterized protein</fullName>
    </submittedName>
</protein>
<dbReference type="RefSeq" id="WP_068103163.1">
    <property type="nucleotide sequence ID" value="NZ_JABUKE010000024.1"/>
</dbReference>
<organism evidence="1 2">
    <name type="scientific">Rhodococcoides kroppenstedtii</name>
    <dbReference type="NCBI Taxonomy" id="293050"/>
    <lineage>
        <taxon>Bacteria</taxon>
        <taxon>Bacillati</taxon>
        <taxon>Actinomycetota</taxon>
        <taxon>Actinomycetes</taxon>
        <taxon>Mycobacteriales</taxon>
        <taxon>Nocardiaceae</taxon>
        <taxon>Rhodococcoides</taxon>
    </lineage>
</organism>
<sequence length="221" mass="23984">MTTSFVDAFAVASYGDPVHRMRRVIPAVGCAVSAHALVDRDVLLWVQRSATTVLVLDDTGLDLVQSVSVRPNQVVFRAGDCPDSIRRAVHHGITRFIVGRQEHVDHLVEYARRTTFVHLAPSLPTVAPARRIVVVGLHGAVDPWGTPTEWADAAEHALCRTAQAKTLGTPAHRIVLSRSAGAVVPLSIDRLDSIVHAVDEALRQGCSRWRLARPAVTIAVL</sequence>
<accession>A0ABS7NZ58</accession>
<dbReference type="Proteomes" id="UP001520140">
    <property type="component" value="Unassembled WGS sequence"/>
</dbReference>
<gene>
    <name evidence="1" type="ORF">HQ605_17790</name>
</gene>
<name>A0ABS7NZ58_9NOCA</name>